<dbReference type="SUPFAM" id="SSF53756">
    <property type="entry name" value="UDP-Glycosyltransferase/glycogen phosphorylase"/>
    <property type="match status" value="1"/>
</dbReference>
<protein>
    <recommendedName>
        <fullName evidence="3">Lipid-A-disaccharide synthase</fullName>
    </recommendedName>
</protein>
<dbReference type="Proteomes" id="UP000317165">
    <property type="component" value="Unassembled WGS sequence"/>
</dbReference>
<name>A0A552PXE8_9CHRO</name>
<organism evidence="1 2">
    <name type="scientific">Microcystis panniformis Mp_MB_F_20051200_S9</name>
    <dbReference type="NCBI Taxonomy" id="2486223"/>
    <lineage>
        <taxon>Bacteria</taxon>
        <taxon>Bacillati</taxon>
        <taxon>Cyanobacteriota</taxon>
        <taxon>Cyanophyceae</taxon>
        <taxon>Oscillatoriophycideae</taxon>
        <taxon>Chroococcales</taxon>
        <taxon>Microcystaceae</taxon>
        <taxon>Microcystis</taxon>
    </lineage>
</organism>
<dbReference type="NCBIfam" id="TIGR03492">
    <property type="entry name" value="lipid-A-disaccharide synthase-related protein"/>
    <property type="match status" value="1"/>
</dbReference>
<comment type="caution">
    <text evidence="1">The sequence shown here is derived from an EMBL/GenBank/DDBJ whole genome shotgun (WGS) entry which is preliminary data.</text>
</comment>
<dbReference type="InterPro" id="IPR019994">
    <property type="entry name" value="Lipid-A-disac_synthase-rel_put"/>
</dbReference>
<dbReference type="PANTHER" id="PTHR39517:SF1">
    <property type="entry name" value="LIPID-A-DISACCHARIDE SYNTHASE"/>
    <property type="match status" value="1"/>
</dbReference>
<sequence>MLKQVLFLSNGHGEDLNASLILGELQKIQPQLSIAALPLVGEGKAYQKLPVPIIAPTATMPSGGIIYTNPFNWIKDIGAGLIGLTIKQIRAAFKVSKDCDLLIAVGDIVPIAIARLTGRPFVAFIVSTSSYYEGTIKLPLLTELCLRSDKCLRVFTRDKYTATDLQNRGIKKAIFAGYPIMDVLTPTGKDLELDSQIPMIALLAGSRLPEALSNLALQLQVCEEIVKIKPMQFRAAIVPSITETDLENLAKQEGWHYLGAGKLEKNGALLYCYRDAFADILHHCDACLAMAGTAVEQAVGLGKPVLQIPGFGPQFTYPFAEAQMRLLGESVITIGQKPTEVNLFKNAAVKIVDILADSWYLHRCLDNGKIRVGESGGSKNIAEEIYINLESVSAA</sequence>
<dbReference type="AlphaFoldDB" id="A0A552PXE8"/>
<dbReference type="PANTHER" id="PTHR39517">
    <property type="entry name" value="SLL0192 PROTEIN"/>
    <property type="match status" value="1"/>
</dbReference>
<accession>A0A552PXE8</accession>
<dbReference type="EMBL" id="SFAC01000143">
    <property type="protein sequence ID" value="TRV61576.1"/>
    <property type="molecule type" value="Genomic_DNA"/>
</dbReference>
<evidence type="ECO:0008006" key="3">
    <source>
        <dbReference type="Google" id="ProtNLM"/>
    </source>
</evidence>
<evidence type="ECO:0000313" key="1">
    <source>
        <dbReference type="EMBL" id="TRV61576.1"/>
    </source>
</evidence>
<gene>
    <name evidence="1" type="ORF">EWV53_12400</name>
</gene>
<proteinExistence type="predicted"/>
<reference evidence="1 2" key="1">
    <citation type="submission" date="2019-01" db="EMBL/GenBank/DDBJ databases">
        <title>Coherence of Microcystis species and biogeography revealed through population genomics.</title>
        <authorList>
            <person name="Perez-Carrascal O.M."/>
            <person name="Terrat Y."/>
            <person name="Giani A."/>
            <person name="Fortin N."/>
            <person name="Tromas N."/>
            <person name="Shapiro B.J."/>
        </authorList>
    </citation>
    <scope>NUCLEOTIDE SEQUENCE [LARGE SCALE GENOMIC DNA]</scope>
    <source>
        <strain evidence="1">Mp_MB_F_20051200_S9</strain>
    </source>
</reference>
<evidence type="ECO:0000313" key="2">
    <source>
        <dbReference type="Proteomes" id="UP000317165"/>
    </source>
</evidence>